<dbReference type="OrthoDB" id="9798918at2"/>
<comment type="similarity">
    <text evidence="1 2">Belongs to the UPF0178 family.</text>
</comment>
<evidence type="ECO:0000313" key="3">
    <source>
        <dbReference type="EMBL" id="PYZ98673.1"/>
    </source>
</evidence>
<dbReference type="EMBL" id="PDOF01000001">
    <property type="protein sequence ID" value="PYZ98673.1"/>
    <property type="molecule type" value="Genomic_DNA"/>
</dbReference>
<protein>
    <recommendedName>
        <fullName evidence="2">UPF0178 protein CR205_08875</fullName>
    </recommendedName>
</protein>
<proteinExistence type="inferred from homology"/>
<dbReference type="PANTHER" id="PTHR35146:SF1">
    <property type="entry name" value="UPF0178 PROTEIN YAII"/>
    <property type="match status" value="1"/>
</dbReference>
<accession>A0A2W0H9Z2</accession>
<evidence type="ECO:0000256" key="2">
    <source>
        <dbReference type="HAMAP-Rule" id="MF_00489"/>
    </source>
</evidence>
<dbReference type="AlphaFoldDB" id="A0A2W0H9Z2"/>
<organism evidence="3 4">
    <name type="scientific">Alteribacter lacisalsi</name>
    <dbReference type="NCBI Taxonomy" id="2045244"/>
    <lineage>
        <taxon>Bacteria</taxon>
        <taxon>Bacillati</taxon>
        <taxon>Bacillota</taxon>
        <taxon>Bacilli</taxon>
        <taxon>Bacillales</taxon>
        <taxon>Bacillaceae</taxon>
        <taxon>Alteribacter</taxon>
    </lineage>
</organism>
<gene>
    <name evidence="3" type="ORF">CR205_08875</name>
</gene>
<evidence type="ECO:0000313" key="4">
    <source>
        <dbReference type="Proteomes" id="UP000248066"/>
    </source>
</evidence>
<name>A0A2W0H9Z2_9BACI</name>
<dbReference type="InterPro" id="IPR003791">
    <property type="entry name" value="UPF0178"/>
</dbReference>
<dbReference type="HAMAP" id="MF_00489">
    <property type="entry name" value="UPF0178"/>
    <property type="match status" value="1"/>
</dbReference>
<dbReference type="Pfam" id="PF02639">
    <property type="entry name" value="DUF188"/>
    <property type="match status" value="1"/>
</dbReference>
<sequence length="154" mass="16884">MTNVMTVLIDGDACPVKDEAIGLCGKYNLPVVYVSSYAHETSKAFPGYVQKITVDQEAEAADMAIVKRAVKGDVVITQDHGLAGLLLAKGITVITPRGKVVTDLYINTLLSIRHDQGKLRRAGKKTKGPKKMTGEDRAYFYTQLEKILSNRQET</sequence>
<keyword evidence="4" id="KW-1185">Reference proteome</keyword>
<dbReference type="Proteomes" id="UP000248066">
    <property type="component" value="Unassembled WGS sequence"/>
</dbReference>
<dbReference type="PANTHER" id="PTHR35146">
    <property type="entry name" value="UPF0178 PROTEIN YAII"/>
    <property type="match status" value="1"/>
</dbReference>
<reference evidence="3 4" key="1">
    <citation type="submission" date="2017-10" db="EMBL/GenBank/DDBJ databases">
        <title>Bacillus sp. nov., a halophilic bacterium isolated from a Yangshapao Lake.</title>
        <authorList>
            <person name="Wang H."/>
        </authorList>
    </citation>
    <scope>NUCLEOTIDE SEQUENCE [LARGE SCALE GENOMIC DNA]</scope>
    <source>
        <strain evidence="3 4">YSP-3</strain>
    </source>
</reference>
<dbReference type="RefSeq" id="WP_110518737.1">
    <property type="nucleotide sequence ID" value="NZ_PDOF01000001.1"/>
</dbReference>
<evidence type="ECO:0000256" key="1">
    <source>
        <dbReference type="ARBA" id="ARBA00008522"/>
    </source>
</evidence>
<comment type="caution">
    <text evidence="3">The sequence shown here is derived from an EMBL/GenBank/DDBJ whole genome shotgun (WGS) entry which is preliminary data.</text>
</comment>